<dbReference type="Pfam" id="PF02469">
    <property type="entry name" value="Fasciclin"/>
    <property type="match status" value="2"/>
</dbReference>
<evidence type="ECO:0000313" key="4">
    <source>
        <dbReference type="Proteomes" id="UP000250140"/>
    </source>
</evidence>
<dbReference type="EMBL" id="KV750746">
    <property type="protein sequence ID" value="OCL03393.1"/>
    <property type="molecule type" value="Genomic_DNA"/>
</dbReference>
<evidence type="ECO:0000256" key="1">
    <source>
        <dbReference type="SAM" id="MobiDB-lite"/>
    </source>
</evidence>
<reference evidence="3 4" key="1">
    <citation type="journal article" date="2016" name="Nat. Commun.">
        <title>Ectomycorrhizal ecology is imprinted in the genome of the dominant symbiotic fungus Cenococcum geophilum.</title>
        <authorList>
            <consortium name="DOE Joint Genome Institute"/>
            <person name="Peter M."/>
            <person name="Kohler A."/>
            <person name="Ohm R.A."/>
            <person name="Kuo A."/>
            <person name="Krutzmann J."/>
            <person name="Morin E."/>
            <person name="Arend M."/>
            <person name="Barry K.W."/>
            <person name="Binder M."/>
            <person name="Choi C."/>
            <person name="Clum A."/>
            <person name="Copeland A."/>
            <person name="Grisel N."/>
            <person name="Haridas S."/>
            <person name="Kipfer T."/>
            <person name="LaButti K."/>
            <person name="Lindquist E."/>
            <person name="Lipzen A."/>
            <person name="Maire R."/>
            <person name="Meier B."/>
            <person name="Mihaltcheva S."/>
            <person name="Molinier V."/>
            <person name="Murat C."/>
            <person name="Poggeler S."/>
            <person name="Quandt C.A."/>
            <person name="Sperisen C."/>
            <person name="Tritt A."/>
            <person name="Tisserant E."/>
            <person name="Crous P.W."/>
            <person name="Henrissat B."/>
            <person name="Nehls U."/>
            <person name="Egli S."/>
            <person name="Spatafora J.W."/>
            <person name="Grigoriev I.V."/>
            <person name="Martin F.M."/>
        </authorList>
    </citation>
    <scope>NUCLEOTIDE SEQUENCE [LARGE SCALE GENOMIC DNA]</scope>
    <source>
        <strain evidence="3 4">CBS 207.34</strain>
    </source>
</reference>
<sequence length="455" mass="51228">MSNIEIESHRNRNSISIVERPCHDKLIEWKNKAGNIIETSKNYLDDALLHATDAGNTLYEKIYHTAYDVEAWLDDSLYYDDPDDSFEEPPHPPHHGLPHRKPHHRKPHHPPHHHKSNITVYELIAKSKYTTKLAKLINDDDDLVKILNGTKANYTVFAPTDKAFEKIPKHGKEPSKEFIKDLLLYHISPEFYPAGKVLYSYTIPTLYEPSSLGHPQRLTVRGGFHGLTINFYSKIVVGNIFGTNGVIHAVDSIIIPPPKVANIINLIPTEFSTLTLGLTKTGILEKMNTTAHIGGTLFAPSNFAFKKLGPKINAFLFSKFGVPYLKALLKYHIVANQTLYSDAFYDSADDSSETKRPGGYLHFDLPTALKDRSLAVDVARYGPFVSIKINGFTRVTVHDGVAKDGVIQVVGDVLIPPKKLPGSENPIYWEGEEMSEEEFKERLDPLVEKDEIMEL</sequence>
<dbReference type="InterPro" id="IPR000782">
    <property type="entry name" value="FAS1_domain"/>
</dbReference>
<feature type="domain" description="FAS1" evidence="2">
    <location>
        <begin position="247"/>
        <end position="414"/>
    </location>
</feature>
<accession>A0A8E2JN92</accession>
<dbReference type="SMART" id="SM00554">
    <property type="entry name" value="FAS1"/>
    <property type="match status" value="2"/>
</dbReference>
<proteinExistence type="predicted"/>
<dbReference type="SUPFAM" id="SSF82153">
    <property type="entry name" value="FAS1 domain"/>
    <property type="match status" value="2"/>
</dbReference>
<dbReference type="OrthoDB" id="7700931at2759"/>
<organism evidence="3 4">
    <name type="scientific">Glonium stellatum</name>
    <dbReference type="NCBI Taxonomy" id="574774"/>
    <lineage>
        <taxon>Eukaryota</taxon>
        <taxon>Fungi</taxon>
        <taxon>Dikarya</taxon>
        <taxon>Ascomycota</taxon>
        <taxon>Pezizomycotina</taxon>
        <taxon>Dothideomycetes</taxon>
        <taxon>Pleosporomycetidae</taxon>
        <taxon>Gloniales</taxon>
        <taxon>Gloniaceae</taxon>
        <taxon>Glonium</taxon>
    </lineage>
</organism>
<feature type="domain" description="FAS1" evidence="2">
    <location>
        <begin position="117"/>
        <end position="254"/>
    </location>
</feature>
<dbReference type="PANTHER" id="PTHR10900">
    <property type="entry name" value="PERIOSTIN-RELATED"/>
    <property type="match status" value="1"/>
</dbReference>
<feature type="region of interest" description="Disordered" evidence="1">
    <location>
        <begin position="83"/>
        <end position="114"/>
    </location>
</feature>
<dbReference type="PANTHER" id="PTHR10900:SF125">
    <property type="entry name" value="FAS1 DOMAIN-CONTAINING PROTEIN YLR001C"/>
    <property type="match status" value="1"/>
</dbReference>
<dbReference type="AlphaFoldDB" id="A0A8E2JN92"/>
<protein>
    <submittedName>
        <fullName evidence="3">FAS1 domain-containing protein</fullName>
    </submittedName>
</protein>
<dbReference type="PROSITE" id="PS50213">
    <property type="entry name" value="FAS1"/>
    <property type="match status" value="2"/>
</dbReference>
<dbReference type="InterPro" id="IPR036378">
    <property type="entry name" value="FAS1_dom_sf"/>
</dbReference>
<name>A0A8E2JN92_9PEZI</name>
<evidence type="ECO:0000259" key="2">
    <source>
        <dbReference type="PROSITE" id="PS50213"/>
    </source>
</evidence>
<evidence type="ECO:0000313" key="3">
    <source>
        <dbReference type="EMBL" id="OCL03393.1"/>
    </source>
</evidence>
<dbReference type="Gene3D" id="2.30.180.10">
    <property type="entry name" value="FAS1 domain"/>
    <property type="match status" value="2"/>
</dbReference>
<gene>
    <name evidence="3" type="ORF">AOQ84DRAFT_302896</name>
</gene>
<dbReference type="InterPro" id="IPR050904">
    <property type="entry name" value="Adhesion/Biosynth-related"/>
</dbReference>
<feature type="compositionally biased region" description="Basic residues" evidence="1">
    <location>
        <begin position="92"/>
        <end position="114"/>
    </location>
</feature>
<keyword evidence="4" id="KW-1185">Reference proteome</keyword>
<dbReference type="Proteomes" id="UP000250140">
    <property type="component" value="Unassembled WGS sequence"/>
</dbReference>